<name>A0AA38X8G2_9EURO</name>
<evidence type="ECO:0000256" key="1">
    <source>
        <dbReference type="ARBA" id="ARBA00006336"/>
    </source>
</evidence>
<protein>
    <recommendedName>
        <fullName evidence="3">Isochorismatase-like domain-containing protein</fullName>
    </recommendedName>
</protein>
<dbReference type="InterPro" id="IPR036380">
    <property type="entry name" value="Isochorismatase-like_sf"/>
</dbReference>
<sequence length="206" mass="22993">MANDTAVLLIDPYNDFLHPKGKLNAPVAESLDHTGTIEHLKELVATARKHKIPVFYSLHQQIDAYSYRGWQYMNRSLNAVNDTLSFEKGSWGAEIYDGLEPVVDNGDVVVSKHWNSSSFHNTDLDYQLKQRGIRNLVIAGMVTNTCVEATARCAYELGYSLTMISDGTAGFSTAQKDAATQLIWPLFANKITTVHEWAQSLQEAKL</sequence>
<gene>
    <name evidence="4" type="ORF">H2200_006476</name>
</gene>
<evidence type="ECO:0000259" key="3">
    <source>
        <dbReference type="Pfam" id="PF00857"/>
    </source>
</evidence>
<dbReference type="CDD" id="cd00431">
    <property type="entry name" value="cysteine_hydrolases"/>
    <property type="match status" value="1"/>
</dbReference>
<dbReference type="SUPFAM" id="SSF52499">
    <property type="entry name" value="Isochorismatase-like hydrolases"/>
    <property type="match status" value="1"/>
</dbReference>
<dbReference type="GO" id="GO:0016787">
    <property type="term" value="F:hydrolase activity"/>
    <property type="evidence" value="ECO:0007669"/>
    <property type="project" value="UniProtKB-KW"/>
</dbReference>
<feature type="domain" description="Isochorismatase-like" evidence="3">
    <location>
        <begin position="5"/>
        <end position="193"/>
    </location>
</feature>
<dbReference type="InterPro" id="IPR050272">
    <property type="entry name" value="Isochorismatase-like_hydrls"/>
</dbReference>
<accession>A0AA38X8G2</accession>
<comment type="similarity">
    <text evidence="1">Belongs to the isochorismatase family.</text>
</comment>
<dbReference type="Gene3D" id="3.40.50.850">
    <property type="entry name" value="Isochorismatase-like"/>
    <property type="match status" value="1"/>
</dbReference>
<reference evidence="4" key="1">
    <citation type="submission" date="2022-10" db="EMBL/GenBank/DDBJ databases">
        <title>Culturing micro-colonial fungi from biological soil crusts in the Mojave desert and describing Neophaeococcomyces mojavensis, and introducing the new genera and species Taxawa tesnikishii.</title>
        <authorList>
            <person name="Kurbessoian T."/>
            <person name="Stajich J.E."/>
        </authorList>
    </citation>
    <scope>NUCLEOTIDE SEQUENCE</scope>
    <source>
        <strain evidence="4">TK_41</strain>
    </source>
</reference>
<dbReference type="EMBL" id="JAPDRK010000009">
    <property type="protein sequence ID" value="KAJ9608705.1"/>
    <property type="molecule type" value="Genomic_DNA"/>
</dbReference>
<dbReference type="PANTHER" id="PTHR43540:SF16">
    <property type="entry name" value="ISOCHORISMATASE-LIKE DOMAIN-CONTAINING PROTEIN"/>
    <property type="match status" value="1"/>
</dbReference>
<dbReference type="AlphaFoldDB" id="A0AA38X8G2"/>
<dbReference type="PANTHER" id="PTHR43540">
    <property type="entry name" value="PEROXYUREIDOACRYLATE/UREIDOACRYLATE AMIDOHYDROLASE-RELATED"/>
    <property type="match status" value="1"/>
</dbReference>
<dbReference type="InterPro" id="IPR000868">
    <property type="entry name" value="Isochorismatase-like_dom"/>
</dbReference>
<comment type="caution">
    <text evidence="4">The sequence shown here is derived from an EMBL/GenBank/DDBJ whole genome shotgun (WGS) entry which is preliminary data.</text>
</comment>
<keyword evidence="2" id="KW-0378">Hydrolase</keyword>
<organism evidence="4 5">
    <name type="scientific">Cladophialophora chaetospira</name>
    <dbReference type="NCBI Taxonomy" id="386627"/>
    <lineage>
        <taxon>Eukaryota</taxon>
        <taxon>Fungi</taxon>
        <taxon>Dikarya</taxon>
        <taxon>Ascomycota</taxon>
        <taxon>Pezizomycotina</taxon>
        <taxon>Eurotiomycetes</taxon>
        <taxon>Chaetothyriomycetidae</taxon>
        <taxon>Chaetothyriales</taxon>
        <taxon>Herpotrichiellaceae</taxon>
        <taxon>Cladophialophora</taxon>
    </lineage>
</organism>
<evidence type="ECO:0000313" key="5">
    <source>
        <dbReference type="Proteomes" id="UP001172673"/>
    </source>
</evidence>
<dbReference type="Pfam" id="PF00857">
    <property type="entry name" value="Isochorismatase"/>
    <property type="match status" value="1"/>
</dbReference>
<evidence type="ECO:0000256" key="2">
    <source>
        <dbReference type="ARBA" id="ARBA00022801"/>
    </source>
</evidence>
<keyword evidence="5" id="KW-1185">Reference proteome</keyword>
<proteinExistence type="inferred from homology"/>
<evidence type="ECO:0000313" key="4">
    <source>
        <dbReference type="EMBL" id="KAJ9608705.1"/>
    </source>
</evidence>
<dbReference type="Proteomes" id="UP001172673">
    <property type="component" value="Unassembled WGS sequence"/>
</dbReference>